<gene>
    <name evidence="2" type="ORF">BC936DRAFT_144908</name>
</gene>
<accession>A0A433DBC6</accession>
<feature type="region of interest" description="Disordered" evidence="1">
    <location>
        <begin position="1"/>
        <end position="21"/>
    </location>
</feature>
<sequence length="103" mass="11414">MLGGHSLPPSTRSPPCRSSTPGYSILREMTFWRPLATLATPSSRHLNGTISFGRRLRRERFPVAPTARIEELAKAQGRHLLATRPRLGSGPGPGLHSFRHENH</sequence>
<dbReference type="Proteomes" id="UP000268093">
    <property type="component" value="Unassembled WGS sequence"/>
</dbReference>
<evidence type="ECO:0000313" key="3">
    <source>
        <dbReference type="Proteomes" id="UP000268093"/>
    </source>
</evidence>
<protein>
    <submittedName>
        <fullName evidence="2">Uncharacterized protein</fullName>
    </submittedName>
</protein>
<name>A0A433DBC6_9FUNG</name>
<reference evidence="2 3" key="1">
    <citation type="journal article" date="2018" name="New Phytol.">
        <title>Phylogenomics of Endogonaceae and evolution of mycorrhizas within Mucoromycota.</title>
        <authorList>
            <person name="Chang Y."/>
            <person name="Desiro A."/>
            <person name="Na H."/>
            <person name="Sandor L."/>
            <person name="Lipzen A."/>
            <person name="Clum A."/>
            <person name="Barry K."/>
            <person name="Grigoriev I.V."/>
            <person name="Martin F.M."/>
            <person name="Stajich J.E."/>
            <person name="Smith M.E."/>
            <person name="Bonito G."/>
            <person name="Spatafora J.W."/>
        </authorList>
    </citation>
    <scope>NUCLEOTIDE SEQUENCE [LARGE SCALE GENOMIC DNA]</scope>
    <source>
        <strain evidence="2 3">GMNB39</strain>
    </source>
</reference>
<dbReference type="AlphaFoldDB" id="A0A433DBC6"/>
<dbReference type="EMBL" id="RBNI01003663">
    <property type="protein sequence ID" value="RUP48148.1"/>
    <property type="molecule type" value="Genomic_DNA"/>
</dbReference>
<proteinExistence type="predicted"/>
<evidence type="ECO:0000256" key="1">
    <source>
        <dbReference type="SAM" id="MobiDB-lite"/>
    </source>
</evidence>
<organism evidence="2 3">
    <name type="scientific">Jimgerdemannia flammicorona</name>
    <dbReference type="NCBI Taxonomy" id="994334"/>
    <lineage>
        <taxon>Eukaryota</taxon>
        <taxon>Fungi</taxon>
        <taxon>Fungi incertae sedis</taxon>
        <taxon>Mucoromycota</taxon>
        <taxon>Mucoromycotina</taxon>
        <taxon>Endogonomycetes</taxon>
        <taxon>Endogonales</taxon>
        <taxon>Endogonaceae</taxon>
        <taxon>Jimgerdemannia</taxon>
    </lineage>
</organism>
<evidence type="ECO:0000313" key="2">
    <source>
        <dbReference type="EMBL" id="RUP48148.1"/>
    </source>
</evidence>
<comment type="caution">
    <text evidence="2">The sequence shown here is derived from an EMBL/GenBank/DDBJ whole genome shotgun (WGS) entry which is preliminary data.</text>
</comment>
<keyword evidence="3" id="KW-1185">Reference proteome</keyword>
<feature type="region of interest" description="Disordered" evidence="1">
    <location>
        <begin position="83"/>
        <end position="103"/>
    </location>
</feature>